<evidence type="ECO:0000259" key="16">
    <source>
        <dbReference type="Pfam" id="PF00694"/>
    </source>
</evidence>
<dbReference type="FunFam" id="3.30.499.10:FF:000004">
    <property type="entry name" value="Aconitate hydratase, mitochondrial"/>
    <property type="match status" value="1"/>
</dbReference>
<keyword evidence="9 13" id="KW-0411">Iron-sulfur</keyword>
<dbReference type="GO" id="GO:0046872">
    <property type="term" value="F:metal ion binding"/>
    <property type="evidence" value="ECO:0007669"/>
    <property type="project" value="UniProtKB-UniRule"/>
</dbReference>
<comment type="function">
    <text evidence="1">Catalyzes the isomerization of citrate to isocitrate via cis-aconitate.</text>
</comment>
<evidence type="ECO:0000313" key="18">
    <source>
        <dbReference type="WBParaSite" id="EN70_4326"/>
    </source>
</evidence>
<dbReference type="SUPFAM" id="SSF52016">
    <property type="entry name" value="LeuD/IlvD-like"/>
    <property type="match status" value="1"/>
</dbReference>
<keyword evidence="8 13" id="KW-0408">Iron</keyword>
<evidence type="ECO:0000256" key="6">
    <source>
        <dbReference type="ARBA" id="ARBA00022723"/>
    </source>
</evidence>
<gene>
    <name evidence="18" type="primary">LOAG_16768</name>
</gene>
<dbReference type="NCBIfam" id="NF005558">
    <property type="entry name" value="PRK07229.1"/>
    <property type="match status" value="1"/>
</dbReference>
<dbReference type="Gene3D" id="3.20.19.10">
    <property type="entry name" value="Aconitase, domain 4"/>
    <property type="match status" value="1"/>
</dbReference>
<comment type="similarity">
    <text evidence="4 13">Belongs to the aconitase/IPM isomerase family.</text>
</comment>
<dbReference type="PANTHER" id="PTHR43160">
    <property type="entry name" value="ACONITATE HYDRATASE B"/>
    <property type="match status" value="1"/>
</dbReference>
<dbReference type="GO" id="GO:0005739">
    <property type="term" value="C:mitochondrion"/>
    <property type="evidence" value="ECO:0007669"/>
    <property type="project" value="UniProtKB-SubCell"/>
</dbReference>
<dbReference type="OrthoDB" id="2224430at2759"/>
<dbReference type="InterPro" id="IPR000573">
    <property type="entry name" value="AconitaseA/IPMdHydase_ssu_swvl"/>
</dbReference>
<evidence type="ECO:0000256" key="12">
    <source>
        <dbReference type="ARBA" id="ARBA00023501"/>
    </source>
</evidence>
<dbReference type="GO" id="GO:0051539">
    <property type="term" value="F:4 iron, 4 sulfur cluster binding"/>
    <property type="evidence" value="ECO:0007669"/>
    <property type="project" value="UniProtKB-UniRule"/>
</dbReference>
<dbReference type="UniPathway" id="UPA00223">
    <property type="reaction ID" value="UER00718"/>
</dbReference>
<comment type="cofactor">
    <cofactor evidence="13">
        <name>[4Fe-4S] cluster</name>
        <dbReference type="ChEBI" id="CHEBI:49883"/>
    </cofactor>
    <text evidence="13">Binds 1 [4Fe-4S] cluster per subunit.</text>
</comment>
<dbReference type="PROSITE" id="PS00450">
    <property type="entry name" value="ACONITASE_1"/>
    <property type="match status" value="1"/>
</dbReference>
<dbReference type="FunFam" id="3.20.19.10:FF:000002">
    <property type="entry name" value="Aconitate hydratase, mitochondrial"/>
    <property type="match status" value="1"/>
</dbReference>
<dbReference type="STRING" id="7209.A0A1I7VMY9"/>
<evidence type="ECO:0000256" key="14">
    <source>
        <dbReference type="SAM" id="MobiDB-lite"/>
    </source>
</evidence>
<dbReference type="InterPro" id="IPR015928">
    <property type="entry name" value="Aconitase/3IPM_dehydase_swvl"/>
</dbReference>
<evidence type="ECO:0000256" key="8">
    <source>
        <dbReference type="ARBA" id="ARBA00023004"/>
    </source>
</evidence>
<sequence>MMLRRVEFPILNAHHNGRRLLHLHSKLGARVRMNNIEEESFLPYEKLKRNISAVRQRLKRPLTLSEKILYGHLDEPDKQDIKRGSSYLRLRPDRVAMQDATAQMAMLQFISSGLPQVAVPSTIHCDHLIQAQLGGSPDLKRANEINKEVYDFLSSASNKYGVGFWKPGSGIIHQIILENYAFPGLLLIGTDSHTPMGGGLGGLCIGVGGADAVDVMADIPWELKCPQVIGVKLTGELSGWTSSKDIILKVADILTVKGGTGCIVEYFGPGVDSISATGMSTICNMGAEIGATTSVFPFNNNMVQYLKATKREAIANEAIRYKEILTPDEGSEYNKLIEINLSTLAPHVNGPFTPDLAHPIDVLGKNAQANDWPLEIKVGLIGSCTNSSYEDMTRAANIAKQALDKGLKAKAKFTITPGSEQIRATMERDGLTEIFKNFGGIVLANACGPCIGQWDRKDGEKNTIVTSYNRNFTGRNDANPATHAFVTSPELVTALTLAGRLDFDPRTDELETPSGNKFKLQPPNGHSLPPKGYDPGVNYYQAPSGHGSVMVNENSERLQLLKPFGPWNGQDLENMLILIKHFKHQVKGKCTTDHISAAGPWLKFRGHLDNISNNLFLTAVNAENNEMNKVRNHLTGKYDTVAQTARHYKSEGVAWVAVGDENYGEGSSREHAALEPRHLGGYAIIVKSFARIHETNLKKQGMLPLTFTDPNDYDKVKPDDKMSIVGLKDFAPGKPLKCIVKHADGKEEEIWLSHSFNASQIEWFKAGSALNHMKAMKKE</sequence>
<keyword evidence="6 13" id="KW-0479">Metal-binding</keyword>
<reference evidence="17" key="1">
    <citation type="submission" date="2012-04" db="EMBL/GenBank/DDBJ databases">
        <title>The Genome Sequence of Loa loa.</title>
        <authorList>
            <consortium name="The Broad Institute Genome Sequencing Platform"/>
            <consortium name="Broad Institute Genome Sequencing Center for Infectious Disease"/>
            <person name="Nutman T.B."/>
            <person name="Fink D.L."/>
            <person name="Russ C."/>
            <person name="Young S."/>
            <person name="Zeng Q."/>
            <person name="Gargeya S."/>
            <person name="Alvarado L."/>
            <person name="Berlin A."/>
            <person name="Chapman S.B."/>
            <person name="Chen Z."/>
            <person name="Freedman E."/>
            <person name="Gellesch M."/>
            <person name="Goldberg J."/>
            <person name="Griggs A."/>
            <person name="Gujja S."/>
            <person name="Heilman E.R."/>
            <person name="Heiman D."/>
            <person name="Howarth C."/>
            <person name="Mehta T."/>
            <person name="Neiman D."/>
            <person name="Pearson M."/>
            <person name="Roberts A."/>
            <person name="Saif S."/>
            <person name="Shea T."/>
            <person name="Shenoy N."/>
            <person name="Sisk P."/>
            <person name="Stolte C."/>
            <person name="Sykes S."/>
            <person name="White J."/>
            <person name="Yandava C."/>
            <person name="Haas B."/>
            <person name="Henn M.R."/>
            <person name="Nusbaum C."/>
            <person name="Birren B."/>
        </authorList>
    </citation>
    <scope>NUCLEOTIDE SEQUENCE [LARGE SCALE GENOMIC DNA]</scope>
</reference>
<dbReference type="InterPro" id="IPR050926">
    <property type="entry name" value="Aconitase/IPM_isomerase"/>
</dbReference>
<dbReference type="Gene3D" id="3.40.1060.10">
    <property type="entry name" value="Aconitase, Domain 2"/>
    <property type="match status" value="1"/>
</dbReference>
<dbReference type="GO" id="GO:0003994">
    <property type="term" value="F:aconitate hydratase activity"/>
    <property type="evidence" value="ECO:0007669"/>
    <property type="project" value="UniProtKB-EC"/>
</dbReference>
<dbReference type="NCBIfam" id="TIGR01340">
    <property type="entry name" value="aconitase_mito"/>
    <property type="match status" value="1"/>
</dbReference>
<keyword evidence="10 13" id="KW-0496">Mitochondrion</keyword>
<reference evidence="18" key="2">
    <citation type="submission" date="2016-11" db="UniProtKB">
        <authorList>
            <consortium name="WormBaseParasite"/>
        </authorList>
    </citation>
    <scope>IDENTIFICATION</scope>
</reference>
<accession>A0A1I7VMY9</accession>
<evidence type="ECO:0000256" key="5">
    <source>
        <dbReference type="ARBA" id="ARBA00022532"/>
    </source>
</evidence>
<dbReference type="InterPro" id="IPR006248">
    <property type="entry name" value="Aconitase_mito-like"/>
</dbReference>
<dbReference type="PRINTS" id="PR00415">
    <property type="entry name" value="ACONITASE"/>
</dbReference>
<dbReference type="WBParaSite" id="EN70_4326">
    <property type="protein sequence ID" value="EN70_4326"/>
    <property type="gene ID" value="EN70_4326"/>
</dbReference>
<evidence type="ECO:0000313" key="17">
    <source>
        <dbReference type="Proteomes" id="UP000095285"/>
    </source>
</evidence>
<evidence type="ECO:0000259" key="15">
    <source>
        <dbReference type="Pfam" id="PF00330"/>
    </source>
</evidence>
<evidence type="ECO:0000256" key="1">
    <source>
        <dbReference type="ARBA" id="ARBA00003113"/>
    </source>
</evidence>
<evidence type="ECO:0000256" key="4">
    <source>
        <dbReference type="ARBA" id="ARBA00007185"/>
    </source>
</evidence>
<evidence type="ECO:0000256" key="3">
    <source>
        <dbReference type="ARBA" id="ARBA00004717"/>
    </source>
</evidence>
<dbReference type="GO" id="GO:0005829">
    <property type="term" value="C:cytosol"/>
    <property type="evidence" value="ECO:0007669"/>
    <property type="project" value="TreeGrafter"/>
</dbReference>
<dbReference type="InterPro" id="IPR015932">
    <property type="entry name" value="Aconitase_dom2"/>
</dbReference>
<dbReference type="PANTHER" id="PTHR43160:SF3">
    <property type="entry name" value="ACONITATE HYDRATASE, MITOCHONDRIAL"/>
    <property type="match status" value="1"/>
</dbReference>
<keyword evidence="17" id="KW-1185">Reference proteome</keyword>
<dbReference type="InterPro" id="IPR036008">
    <property type="entry name" value="Aconitase_4Fe-4S_dom"/>
</dbReference>
<dbReference type="eggNOG" id="KOG0453">
    <property type="taxonomic scope" value="Eukaryota"/>
</dbReference>
<comment type="pathway">
    <text evidence="3">Carbohydrate metabolism; tricarboxylic acid cycle; isocitrate from oxaloacetate: step 2/2.</text>
</comment>
<proteinExistence type="inferred from homology"/>
<dbReference type="InParanoid" id="A0A1I7VMY9"/>
<dbReference type="CDD" id="cd01584">
    <property type="entry name" value="AcnA_Mitochondrial"/>
    <property type="match status" value="1"/>
</dbReference>
<evidence type="ECO:0000256" key="13">
    <source>
        <dbReference type="RuleBase" id="RU362107"/>
    </source>
</evidence>
<dbReference type="InterPro" id="IPR001030">
    <property type="entry name" value="Acoase/IPM_deHydtase_lsu_aba"/>
</dbReference>
<dbReference type="SUPFAM" id="SSF53732">
    <property type="entry name" value="Aconitase iron-sulfur domain"/>
    <property type="match status" value="1"/>
</dbReference>
<dbReference type="GO" id="GO:0006099">
    <property type="term" value="P:tricarboxylic acid cycle"/>
    <property type="evidence" value="ECO:0007669"/>
    <property type="project" value="UniProtKB-UniPathway"/>
</dbReference>
<name>A0A1I7VMY9_LOALO</name>
<feature type="domain" description="Aconitase A/isopropylmalate dehydratase small subunit swivel" evidence="16">
    <location>
        <begin position="585"/>
        <end position="709"/>
    </location>
</feature>
<evidence type="ECO:0000256" key="2">
    <source>
        <dbReference type="ARBA" id="ARBA00004173"/>
    </source>
</evidence>
<evidence type="ECO:0000256" key="9">
    <source>
        <dbReference type="ARBA" id="ARBA00023014"/>
    </source>
</evidence>
<keyword evidence="11 13" id="KW-0456">Lyase</keyword>
<dbReference type="Gene3D" id="3.30.499.10">
    <property type="entry name" value="Aconitase, domain 3"/>
    <property type="match status" value="2"/>
</dbReference>
<dbReference type="Pfam" id="PF00330">
    <property type="entry name" value="Aconitase"/>
    <property type="match status" value="1"/>
</dbReference>
<evidence type="ECO:0000256" key="7">
    <source>
        <dbReference type="ARBA" id="ARBA00022946"/>
    </source>
</evidence>
<evidence type="ECO:0000256" key="10">
    <source>
        <dbReference type="ARBA" id="ARBA00023128"/>
    </source>
</evidence>
<dbReference type="EC" id="4.2.1.3" evidence="13"/>
<dbReference type="InterPro" id="IPR015931">
    <property type="entry name" value="Acnase/IPM_dHydase_lsu_aba_1/3"/>
</dbReference>
<protein>
    <recommendedName>
        <fullName evidence="13">Aconitate hydratase, mitochondrial</fullName>
        <shortName evidence="13">Aconitase</shortName>
        <ecNumber evidence="13">4.2.1.3</ecNumber>
    </recommendedName>
</protein>
<dbReference type="Pfam" id="PF00694">
    <property type="entry name" value="Aconitase_C"/>
    <property type="match status" value="1"/>
</dbReference>
<organism evidence="17 18">
    <name type="scientific">Loa loa</name>
    <name type="common">Eye worm</name>
    <name type="synonym">Filaria loa</name>
    <dbReference type="NCBI Taxonomy" id="7209"/>
    <lineage>
        <taxon>Eukaryota</taxon>
        <taxon>Metazoa</taxon>
        <taxon>Ecdysozoa</taxon>
        <taxon>Nematoda</taxon>
        <taxon>Chromadorea</taxon>
        <taxon>Rhabditida</taxon>
        <taxon>Spirurina</taxon>
        <taxon>Spiruromorpha</taxon>
        <taxon>Filarioidea</taxon>
        <taxon>Onchocercidae</taxon>
        <taxon>Loa</taxon>
    </lineage>
</organism>
<dbReference type="FunCoup" id="A0A1I7VMY9">
    <property type="interactions" value="1424"/>
</dbReference>
<dbReference type="PROSITE" id="PS01244">
    <property type="entry name" value="ACONITASE_2"/>
    <property type="match status" value="1"/>
</dbReference>
<keyword evidence="5" id="KW-0816">Tricarboxylic acid cycle</keyword>
<dbReference type="InterPro" id="IPR018136">
    <property type="entry name" value="Aconitase_4Fe-4S_BS"/>
</dbReference>
<dbReference type="Proteomes" id="UP000095285">
    <property type="component" value="Unassembled WGS sequence"/>
</dbReference>
<comment type="catalytic activity">
    <reaction evidence="12 13">
        <text>citrate = D-threo-isocitrate</text>
        <dbReference type="Rhea" id="RHEA:10336"/>
        <dbReference type="ChEBI" id="CHEBI:15562"/>
        <dbReference type="ChEBI" id="CHEBI:16947"/>
        <dbReference type="EC" id="4.2.1.3"/>
    </reaction>
</comment>
<evidence type="ECO:0000256" key="11">
    <source>
        <dbReference type="ARBA" id="ARBA00023239"/>
    </source>
</evidence>
<comment type="subcellular location">
    <subcellularLocation>
        <location evidence="2 13">Mitochondrion</location>
    </subcellularLocation>
</comment>
<keyword evidence="7 13" id="KW-0809">Transit peptide</keyword>
<dbReference type="FunFam" id="3.40.1060.10:FF:000001">
    <property type="entry name" value="Aconitate hydratase, mitochondrial"/>
    <property type="match status" value="1"/>
</dbReference>
<feature type="domain" description="Aconitase/3-isopropylmalate dehydratase large subunit alpha/beta/alpha" evidence="15">
    <location>
        <begin position="66"/>
        <end position="499"/>
    </location>
</feature>
<dbReference type="AlphaFoldDB" id="A0A1I7VMY9"/>
<feature type="region of interest" description="Disordered" evidence="14">
    <location>
        <begin position="505"/>
        <end position="525"/>
    </location>
</feature>
<dbReference type="FunFam" id="3.30.499.10:FF:000003">
    <property type="entry name" value="Aconitate hydratase, mitochondrial"/>
    <property type="match status" value="1"/>
</dbReference>